<keyword evidence="3" id="KW-1185">Reference proteome</keyword>
<dbReference type="OrthoDB" id="1898655at2759"/>
<evidence type="ECO:0000313" key="2">
    <source>
        <dbReference type="EMBL" id="KAH7366136.1"/>
    </source>
</evidence>
<feature type="region of interest" description="Disordered" evidence="1">
    <location>
        <begin position="1148"/>
        <end position="1172"/>
    </location>
</feature>
<reference evidence="2" key="1">
    <citation type="submission" date="2021-08" db="EMBL/GenBank/DDBJ databases">
        <title>WGS assembly of Ceratopteris richardii.</title>
        <authorList>
            <person name="Marchant D.B."/>
            <person name="Chen G."/>
            <person name="Jenkins J."/>
            <person name="Shu S."/>
            <person name="Leebens-Mack J."/>
            <person name="Grimwood J."/>
            <person name="Schmutz J."/>
            <person name="Soltis P."/>
            <person name="Soltis D."/>
            <person name="Chen Z.-H."/>
        </authorList>
    </citation>
    <scope>NUCLEOTIDE SEQUENCE</scope>
    <source>
        <strain evidence="2">Whitten #5841</strain>
        <tissue evidence="2">Leaf</tissue>
    </source>
</reference>
<feature type="region of interest" description="Disordered" evidence="1">
    <location>
        <begin position="25"/>
        <end position="62"/>
    </location>
</feature>
<comment type="caution">
    <text evidence="2">The sequence shown here is derived from an EMBL/GenBank/DDBJ whole genome shotgun (WGS) entry which is preliminary data.</text>
</comment>
<sequence length="1192" mass="130824">MTAQSSSSEPSNTIKLAMVMTSKRSKFPCKSPAPLTEKGRHFATPAATPSPSQRHDRSVGRIPPSMYQSKAEESYRSFWNSGGHDLSDPQHQIQPFSSSLCSLSVSDEPLSFFSKGGSKSPSYSSFLSNQCSYNEHDGENGSTGYVIGPLISLGILESQMGSELKSIEDRAIQIAPSKDVSGRGGIHKGRALQCGLKKSNITERHPDKRCPCCEADFHCVSPCCPVLGMADESSMIHAISPFSKAAMTCQREAQDEVFLKDEYLFECDDYPYLKELTSPQHQKCGVDIASLQYLPDIMTPCKEVSLSRALSLNRSPYTNVRPPLVPTPRLNNTPCSPCPRTNKLELQRYNVVDSNTAAKGTPAHGNKQGEFKENAYMNTLDYRKSTFRTCSENDASKIDTGFSVWQPGNALPYNTTEDPAVTSSSLTTQRAVEKFHIESENNAFVSHILRSTSDSPESFSSNSHRDWRSRSLGRSVNLKSTVRNLEVAFSRYRSDSLQSSNMCMAKIVSASSHQMDDAGTIEFIPMDMNIDKDQPCIRNRSEGQVSRKFHESRNKGLCKVQSSRKLASLCSEPHSVRSFSNSTAMKALPPITQKQQRHKFELLCRPSLPVAHSVYHVPGSRGTLYSEKLCSTGHISKGVVSGLSRIVTPSILQAVVQCTSIDDVTSYTMTVDGTDEMFIARDCMHESLSISEPRVMYTIYSGKVSGTGSRGRGWRRWTKRENKDILDLAGILQVSSTNKADKVHSELDREHMFLEFVLYDGMTCVGTQSQSLRIHSSNMPCHKMSSRVLSSKDMSFSVSHTIVPARLSHCESMDTESTSIFVGEEERLANGSVTVQPPTDTPRKGDMRHRATTSLDKCNDSDAVTSFEYVSHLPSFSHKELAAIVMKVPRQRCQGELKTIHGAEMKGGWGLKFLNASTDLDTHTNLSGMHSPRVMENSTHLLSTDGRAVAEASISGQWCYQAECKSVAGDYTSCALGMRENSTVLKRKSFHQQAGLTKWLSVILPLGEHGLPSEGMKGPSSLIERWESGGSCECGGWDLGCGIEVLHADKPNSHGASQDTASVLLQNQPINLFLKESNELMFSLQQVEEGQYRLKFQEKFLSLRAFATALSVICSSHMSLRLSPSKSSIFSSATSTPLTSVSKTTFTSKTISTPSTSTSISPLPSPASSSPRTASTAMLLSLLPSTTSVLLT</sequence>
<dbReference type="InterPro" id="IPR021916">
    <property type="entry name" value="DUF3527"/>
</dbReference>
<evidence type="ECO:0000256" key="1">
    <source>
        <dbReference type="SAM" id="MobiDB-lite"/>
    </source>
</evidence>
<evidence type="ECO:0000313" key="3">
    <source>
        <dbReference type="Proteomes" id="UP000825935"/>
    </source>
</evidence>
<dbReference type="PANTHER" id="PTHR31390">
    <property type="entry name" value="EXPRESSED PROTEIN"/>
    <property type="match status" value="1"/>
</dbReference>
<accession>A0A8T2SRV8</accession>
<gene>
    <name evidence="2" type="ORF">KP509_18G064800</name>
</gene>
<name>A0A8T2SRV8_CERRI</name>
<protein>
    <submittedName>
        <fullName evidence="2">Uncharacterized protein</fullName>
    </submittedName>
</protein>
<dbReference type="AlphaFoldDB" id="A0A8T2SRV8"/>
<dbReference type="PANTHER" id="PTHR31390:SF2">
    <property type="entry name" value="EXPRESSED PROTEIN"/>
    <property type="match status" value="1"/>
</dbReference>
<dbReference type="Proteomes" id="UP000825935">
    <property type="component" value="Chromosome 18"/>
</dbReference>
<organism evidence="2 3">
    <name type="scientific">Ceratopteris richardii</name>
    <name type="common">Triangle waterfern</name>
    <dbReference type="NCBI Taxonomy" id="49495"/>
    <lineage>
        <taxon>Eukaryota</taxon>
        <taxon>Viridiplantae</taxon>
        <taxon>Streptophyta</taxon>
        <taxon>Embryophyta</taxon>
        <taxon>Tracheophyta</taxon>
        <taxon>Polypodiopsida</taxon>
        <taxon>Polypodiidae</taxon>
        <taxon>Polypodiales</taxon>
        <taxon>Pteridineae</taxon>
        <taxon>Pteridaceae</taxon>
        <taxon>Parkerioideae</taxon>
        <taxon>Ceratopteris</taxon>
    </lineage>
</organism>
<proteinExistence type="predicted"/>
<dbReference type="Pfam" id="PF12043">
    <property type="entry name" value="DUF3527"/>
    <property type="match status" value="2"/>
</dbReference>
<dbReference type="EMBL" id="CM035423">
    <property type="protein sequence ID" value="KAH7366136.1"/>
    <property type="molecule type" value="Genomic_DNA"/>
</dbReference>